<comment type="subunit">
    <text evidence="12">Homohexamer.</text>
</comment>
<feature type="binding site" evidence="12">
    <location>
        <position position="74"/>
    </location>
    <ligand>
        <name>UMP</name>
        <dbReference type="ChEBI" id="CHEBI:57865"/>
    </ligand>
</feature>
<evidence type="ECO:0000256" key="8">
    <source>
        <dbReference type="ARBA" id="ARBA00022840"/>
    </source>
</evidence>
<dbReference type="InterPro" id="IPR036191">
    <property type="entry name" value="RRF_sf"/>
</dbReference>
<dbReference type="Gene3D" id="3.30.1360.40">
    <property type="match status" value="1"/>
</dbReference>
<keyword evidence="7 12" id="KW-0418">Kinase</keyword>
<dbReference type="Pfam" id="PF00696">
    <property type="entry name" value="AA_kinase"/>
    <property type="match status" value="1"/>
</dbReference>
<reference evidence="15 16" key="1">
    <citation type="submission" date="2019-12" db="EMBL/GenBank/DDBJ databases">
        <title>Full genome sequence of a Bacillus safensis strain isolated from commercially available natto in Indonesia.</title>
        <authorList>
            <person name="Yoshida M."/>
            <person name="Uomi M."/>
            <person name="Waturangi D."/>
            <person name="Ekaputri J.J."/>
            <person name="Setiamarga D.H.E."/>
        </authorList>
    </citation>
    <scope>NUCLEOTIDE SEQUENCE [LARGE SCALE GENOMIC DNA]</scope>
    <source>
        <strain evidence="15 16">IDN1</strain>
    </source>
</reference>
<dbReference type="SUPFAM" id="SSF55194">
    <property type="entry name" value="Ribosome recycling factor, RRF"/>
    <property type="match status" value="1"/>
</dbReference>
<dbReference type="Pfam" id="PF01765">
    <property type="entry name" value="RRF"/>
    <property type="match status" value="1"/>
</dbReference>
<dbReference type="InterPro" id="IPR001048">
    <property type="entry name" value="Asp/Glu/Uridylate_kinase"/>
</dbReference>
<evidence type="ECO:0000256" key="1">
    <source>
        <dbReference type="ARBA" id="ARBA00004791"/>
    </source>
</evidence>
<feature type="domain" description="Aspartate/glutamate/uridylate kinase" evidence="13">
    <location>
        <begin position="7"/>
        <end position="217"/>
    </location>
</feature>
<dbReference type="GO" id="GO:0006412">
    <property type="term" value="P:translation"/>
    <property type="evidence" value="ECO:0007669"/>
    <property type="project" value="UniProtKB-KW"/>
</dbReference>
<feature type="region of interest" description="Involved in allosteric activation by GTP" evidence="12">
    <location>
        <begin position="20"/>
        <end position="25"/>
    </location>
</feature>
<accession>A0A5S9M9Z7</accession>
<dbReference type="PANTHER" id="PTHR42833:SF4">
    <property type="entry name" value="URIDYLATE KINASE PUMPKIN, CHLOROPLASTIC"/>
    <property type="match status" value="1"/>
</dbReference>
<evidence type="ECO:0000256" key="4">
    <source>
        <dbReference type="ARBA" id="ARBA00022533"/>
    </source>
</evidence>
<evidence type="ECO:0000256" key="9">
    <source>
        <dbReference type="ARBA" id="ARBA00022917"/>
    </source>
</evidence>
<dbReference type="Gene3D" id="3.40.1160.10">
    <property type="entry name" value="Acetylglutamate kinase-like"/>
    <property type="match status" value="1"/>
</dbReference>
<dbReference type="CDD" id="cd00520">
    <property type="entry name" value="RRF"/>
    <property type="match status" value="1"/>
</dbReference>
<evidence type="ECO:0000259" key="14">
    <source>
        <dbReference type="Pfam" id="PF01765"/>
    </source>
</evidence>
<feature type="domain" description="Ribosome recycling factor" evidence="14">
    <location>
        <begin position="263"/>
        <end position="367"/>
    </location>
</feature>
<keyword evidence="6 12" id="KW-0547">Nucleotide-binding</keyword>
<comment type="similarity">
    <text evidence="2">Belongs to the RRF family.</text>
</comment>
<comment type="subcellular location">
    <subcellularLocation>
        <location evidence="12">Cytoplasm</location>
    </subcellularLocation>
</comment>
<name>A0A5S9M9Z7_BACIA</name>
<dbReference type="FunFam" id="3.40.1160.10:FF:000001">
    <property type="entry name" value="Uridylate kinase"/>
    <property type="match status" value="1"/>
</dbReference>
<dbReference type="UniPathway" id="UPA00159">
    <property type="reaction ID" value="UER00275"/>
</dbReference>
<dbReference type="AlphaFoldDB" id="A0A5S9M9Z7"/>
<feature type="binding site" evidence="12">
    <location>
        <position position="59"/>
    </location>
    <ligand>
        <name>ATP</name>
        <dbReference type="ChEBI" id="CHEBI:30616"/>
    </ligand>
</feature>
<sequence>MSKPKYNRIVLKLSGEALAGDAGNGINPTVIQSIAKQVKEIAELDVEVAVVVGGGNLWRGKTGSDLGMDRATADYMGMLATVMNSLALQDSLETLGIQSRVQTSIEMRQVAEPYIRRKAIRHLEKKRVVIFAAGTGNPYFSTDTTAALRAAEIEADVILMAKNNVDGVYSADPRTDADAVKYDKLSYLDVLKEGLAVMDSTASSLCMDNDIPLIVFSIMEEGNIKRAVNGESIGTIVRGNNVSKEVLNQTKEKMEKAVQAYGRELATVRAGRANASLLDKVTVDYYGAQTPLNQIASITVPEARMLIITPYDKTAIGDIEKKAIQKSDLGITPTSDGNVIRIAIPALTEERRKELVKVVKKILRRSKK</sequence>
<dbReference type="NCBIfam" id="TIGR00496">
    <property type="entry name" value="frr"/>
    <property type="match status" value="1"/>
</dbReference>
<dbReference type="EC" id="2.7.4.22" evidence="12"/>
<feature type="binding site" evidence="12">
    <location>
        <begin position="135"/>
        <end position="142"/>
    </location>
    <ligand>
        <name>UMP</name>
        <dbReference type="ChEBI" id="CHEBI:57865"/>
    </ligand>
</feature>
<evidence type="ECO:0000256" key="10">
    <source>
        <dbReference type="ARBA" id="ARBA00022975"/>
    </source>
</evidence>
<comment type="pathway">
    <text evidence="1 12">Pyrimidine metabolism; CTP biosynthesis via de novo pathway; UDP from UMP (UMPK route): step 1/1.</text>
</comment>
<dbReference type="PANTHER" id="PTHR42833">
    <property type="entry name" value="URIDYLATE KINASE"/>
    <property type="match status" value="1"/>
</dbReference>
<comment type="function">
    <text evidence="12">Catalyzes the reversible phosphorylation of UMP to UDP.</text>
</comment>
<feature type="binding site" evidence="12">
    <location>
        <position position="55"/>
    </location>
    <ligand>
        <name>ATP</name>
        <dbReference type="ChEBI" id="CHEBI:30616"/>
    </ligand>
</feature>
<organism evidence="15 16">
    <name type="scientific">Bacillus safensis</name>
    <dbReference type="NCBI Taxonomy" id="561879"/>
    <lineage>
        <taxon>Bacteria</taxon>
        <taxon>Bacillati</taxon>
        <taxon>Bacillota</taxon>
        <taxon>Bacilli</taxon>
        <taxon>Bacillales</taxon>
        <taxon>Bacillaceae</taxon>
        <taxon>Bacillus</taxon>
    </lineage>
</organism>
<evidence type="ECO:0000313" key="16">
    <source>
        <dbReference type="Proteomes" id="UP000464658"/>
    </source>
</evidence>
<evidence type="ECO:0000256" key="5">
    <source>
        <dbReference type="ARBA" id="ARBA00022679"/>
    </source>
</evidence>
<dbReference type="GO" id="GO:0033862">
    <property type="term" value="F:UMP kinase activity"/>
    <property type="evidence" value="ECO:0007669"/>
    <property type="project" value="UniProtKB-EC"/>
</dbReference>
<keyword evidence="8 12" id="KW-0067">ATP-binding</keyword>
<dbReference type="FunFam" id="3.30.1360.40:FF:000001">
    <property type="entry name" value="Ribosome-recycling factor"/>
    <property type="match status" value="1"/>
</dbReference>
<evidence type="ECO:0000259" key="13">
    <source>
        <dbReference type="Pfam" id="PF00696"/>
    </source>
</evidence>
<comment type="caution">
    <text evidence="12">Lacks conserved residue(s) required for the propagation of feature annotation.</text>
</comment>
<keyword evidence="10 12" id="KW-0665">Pyrimidine biosynthesis</keyword>
<keyword evidence="9" id="KW-0648">Protein biosynthesis</keyword>
<feature type="binding site" evidence="12">
    <location>
        <begin position="12"/>
        <end position="15"/>
    </location>
    <ligand>
        <name>ATP</name>
        <dbReference type="ChEBI" id="CHEBI:30616"/>
    </ligand>
</feature>
<dbReference type="InterPro" id="IPR036393">
    <property type="entry name" value="AceGlu_kinase-like_sf"/>
</dbReference>
<evidence type="ECO:0000256" key="3">
    <source>
        <dbReference type="ARBA" id="ARBA00007614"/>
    </source>
</evidence>
<evidence type="ECO:0000256" key="6">
    <source>
        <dbReference type="ARBA" id="ARBA00022741"/>
    </source>
</evidence>
<gene>
    <name evidence="12" type="primary">pyrH</name>
    <name evidence="15" type="ORF">BsIDN1_30200</name>
</gene>
<comment type="catalytic activity">
    <reaction evidence="11 12">
        <text>UMP + ATP = UDP + ADP</text>
        <dbReference type="Rhea" id="RHEA:24400"/>
        <dbReference type="ChEBI" id="CHEBI:30616"/>
        <dbReference type="ChEBI" id="CHEBI:57865"/>
        <dbReference type="ChEBI" id="CHEBI:58223"/>
        <dbReference type="ChEBI" id="CHEBI:456216"/>
        <dbReference type="EC" id="2.7.4.22"/>
    </reaction>
</comment>
<feature type="binding site" evidence="12">
    <location>
        <position position="172"/>
    </location>
    <ligand>
        <name>ATP</name>
        <dbReference type="ChEBI" id="CHEBI:30616"/>
    </ligand>
</feature>
<dbReference type="NCBIfam" id="TIGR02075">
    <property type="entry name" value="pyrH_bact"/>
    <property type="match status" value="1"/>
</dbReference>
<keyword evidence="5 12" id="KW-0808">Transferase</keyword>
<dbReference type="GO" id="GO:0006225">
    <property type="term" value="P:UDP biosynthetic process"/>
    <property type="evidence" value="ECO:0007669"/>
    <property type="project" value="TreeGrafter"/>
</dbReference>
<dbReference type="GO" id="GO:0044210">
    <property type="term" value="P:'de novo' CTP biosynthetic process"/>
    <property type="evidence" value="ECO:0007669"/>
    <property type="project" value="UniProtKB-UniRule"/>
</dbReference>
<evidence type="ECO:0000256" key="7">
    <source>
        <dbReference type="ARBA" id="ARBA00022777"/>
    </source>
</evidence>
<dbReference type="CDD" id="cd04254">
    <property type="entry name" value="AAK_UMPK-PyrH-Ec"/>
    <property type="match status" value="1"/>
</dbReference>
<evidence type="ECO:0000256" key="11">
    <source>
        <dbReference type="ARBA" id="ARBA00047767"/>
    </source>
</evidence>
<dbReference type="Proteomes" id="UP000464658">
    <property type="component" value="Chromosome"/>
</dbReference>
<keyword evidence="4 12" id="KW-0021">Allosteric enzyme</keyword>
<dbReference type="SUPFAM" id="SSF53633">
    <property type="entry name" value="Carbamate kinase-like"/>
    <property type="match status" value="1"/>
</dbReference>
<dbReference type="InterPro" id="IPR002661">
    <property type="entry name" value="Ribosome_recyc_fac"/>
</dbReference>
<dbReference type="InterPro" id="IPR015963">
    <property type="entry name" value="Uridylate_kinase_bac"/>
</dbReference>
<comment type="activity regulation">
    <text evidence="12">Allosterically activated by GTP. Inhibited by UTP.</text>
</comment>
<feature type="binding site" evidence="12">
    <location>
        <position position="163"/>
    </location>
    <ligand>
        <name>ATP</name>
        <dbReference type="ChEBI" id="CHEBI:30616"/>
    </ligand>
</feature>
<dbReference type="GO" id="GO:0005524">
    <property type="term" value="F:ATP binding"/>
    <property type="evidence" value="ECO:0007669"/>
    <property type="project" value="UniProtKB-KW"/>
</dbReference>
<feature type="binding site" evidence="12">
    <location>
        <position position="169"/>
    </location>
    <ligand>
        <name>ATP</name>
        <dbReference type="ChEBI" id="CHEBI:30616"/>
    </ligand>
</feature>
<comment type="similarity">
    <text evidence="3 12">Belongs to the UMP kinase family.</text>
</comment>
<proteinExistence type="inferred from homology"/>
<evidence type="ECO:0000313" key="15">
    <source>
        <dbReference type="EMBL" id="BBP89402.1"/>
    </source>
</evidence>
<dbReference type="HAMAP" id="MF_01220_B">
    <property type="entry name" value="PyrH_B"/>
    <property type="match status" value="1"/>
</dbReference>
<dbReference type="GO" id="GO:0005737">
    <property type="term" value="C:cytoplasm"/>
    <property type="evidence" value="ECO:0007669"/>
    <property type="project" value="UniProtKB-SubCell"/>
</dbReference>
<evidence type="ECO:0000256" key="2">
    <source>
        <dbReference type="ARBA" id="ARBA00005912"/>
    </source>
</evidence>
<feature type="binding site" evidence="12">
    <location>
        <position position="54"/>
    </location>
    <ligand>
        <name>UMP</name>
        <dbReference type="ChEBI" id="CHEBI:57865"/>
    </ligand>
</feature>
<protein>
    <recommendedName>
        <fullName evidence="12">Uridylate kinase</fullName>
        <shortName evidence="12">UK</shortName>
        <ecNumber evidence="12">2.7.4.22</ecNumber>
    </recommendedName>
    <alternativeName>
        <fullName evidence="12">Uridine monophosphate kinase</fullName>
        <shortName evidence="12">UMP kinase</shortName>
        <shortName evidence="12">UMPK</shortName>
    </alternativeName>
</protein>
<dbReference type="EMBL" id="AP021906">
    <property type="protein sequence ID" value="BBP89402.1"/>
    <property type="molecule type" value="Genomic_DNA"/>
</dbReference>
<keyword evidence="12" id="KW-0963">Cytoplasm</keyword>
<evidence type="ECO:0000256" key="12">
    <source>
        <dbReference type="HAMAP-Rule" id="MF_01220"/>
    </source>
</evidence>
<dbReference type="InterPro" id="IPR023584">
    <property type="entry name" value="Ribosome_recyc_fac_dom"/>
</dbReference>